<reference evidence="1 4" key="3">
    <citation type="submission" date="2019-06" db="EMBL/GenBank/DDBJ databases">
        <title>Whole genome shotgun sequence of Brevibacillus reuszeri NBRC 15719.</title>
        <authorList>
            <person name="Hosoyama A."/>
            <person name="Uohara A."/>
            <person name="Ohji S."/>
            <person name="Ichikawa N."/>
        </authorList>
    </citation>
    <scope>NUCLEOTIDE SEQUENCE [LARGE SCALE GENOMIC DNA]</scope>
    <source>
        <strain evidence="1 4">NBRC 15719</strain>
    </source>
</reference>
<dbReference type="EMBL" id="LGIQ01000009">
    <property type="protein sequence ID" value="KNB70544.1"/>
    <property type="molecule type" value="Genomic_DNA"/>
</dbReference>
<organism evidence="2 3">
    <name type="scientific">Brevibacillus reuszeri</name>
    <dbReference type="NCBI Taxonomy" id="54915"/>
    <lineage>
        <taxon>Bacteria</taxon>
        <taxon>Bacillati</taxon>
        <taxon>Bacillota</taxon>
        <taxon>Bacilli</taxon>
        <taxon>Bacillales</taxon>
        <taxon>Paenibacillaceae</taxon>
        <taxon>Brevibacillus</taxon>
    </lineage>
</organism>
<dbReference type="Proteomes" id="UP000036834">
    <property type="component" value="Unassembled WGS sequence"/>
</dbReference>
<dbReference type="PATRIC" id="fig|54915.3.peg.2387"/>
<name>A0A0K9YP93_9BACL</name>
<dbReference type="EMBL" id="BJON01000014">
    <property type="protein sequence ID" value="GED70035.1"/>
    <property type="molecule type" value="Genomic_DNA"/>
</dbReference>
<proteinExistence type="predicted"/>
<dbReference type="RefSeq" id="WP_049739537.1">
    <property type="nucleotide sequence ID" value="NZ_BJON01000014.1"/>
</dbReference>
<dbReference type="Proteomes" id="UP000319578">
    <property type="component" value="Unassembled WGS sequence"/>
</dbReference>
<dbReference type="InterPro" id="IPR011059">
    <property type="entry name" value="Metal-dep_hydrolase_composite"/>
</dbReference>
<gene>
    <name evidence="2" type="ORF">ADS79_16650</name>
    <name evidence="1" type="ORF">BRE01_37370</name>
</gene>
<dbReference type="STRING" id="54915.ADS79_16650"/>
<dbReference type="Gene3D" id="2.30.40.10">
    <property type="entry name" value="Urease, subunit C, domain 1"/>
    <property type="match status" value="1"/>
</dbReference>
<reference evidence="3" key="1">
    <citation type="submission" date="2015-07" db="EMBL/GenBank/DDBJ databases">
        <title>Genome sequencing project for genomic taxonomy and phylogenomics of Bacillus-like bacteria.</title>
        <authorList>
            <person name="Liu B."/>
            <person name="Wang J."/>
            <person name="Zhu Y."/>
            <person name="Liu G."/>
            <person name="Chen Q."/>
            <person name="Chen Z."/>
            <person name="Lan J."/>
            <person name="Che J."/>
            <person name="Ge C."/>
            <person name="Shi H."/>
            <person name="Pan Z."/>
            <person name="Liu X."/>
        </authorList>
    </citation>
    <scope>NUCLEOTIDE SEQUENCE [LARGE SCALE GENOMIC DNA]</scope>
    <source>
        <strain evidence="3">DSM 9887</strain>
    </source>
</reference>
<keyword evidence="4" id="KW-1185">Reference proteome</keyword>
<reference evidence="2" key="2">
    <citation type="submission" date="2015-07" db="EMBL/GenBank/DDBJ databases">
        <title>MeaNS - Measles Nucleotide Surveillance Program.</title>
        <authorList>
            <person name="Tran T."/>
            <person name="Druce J."/>
        </authorList>
    </citation>
    <scope>NUCLEOTIDE SEQUENCE</scope>
    <source>
        <strain evidence="2">DSM 9887</strain>
    </source>
</reference>
<evidence type="ECO:0000313" key="4">
    <source>
        <dbReference type="Proteomes" id="UP000319578"/>
    </source>
</evidence>
<sequence>MGKEINADVILSGNAVFTCLEDEPKPASIAIVGNRIVAVCSKQEVKAFIGPETKIYEFDDRLIIGNSSFFELFMKEKHKSSS</sequence>
<dbReference type="OrthoDB" id="2475478at2"/>
<comment type="caution">
    <text evidence="2">The sequence shown here is derived from an EMBL/GenBank/DDBJ whole genome shotgun (WGS) entry which is preliminary data.</text>
</comment>
<evidence type="ECO:0000313" key="1">
    <source>
        <dbReference type="EMBL" id="GED70035.1"/>
    </source>
</evidence>
<evidence type="ECO:0000313" key="3">
    <source>
        <dbReference type="Proteomes" id="UP000036834"/>
    </source>
</evidence>
<accession>A0A0K9YP93</accession>
<dbReference type="AlphaFoldDB" id="A0A0K9YP93"/>
<dbReference type="GO" id="GO:0016810">
    <property type="term" value="F:hydrolase activity, acting on carbon-nitrogen (but not peptide) bonds"/>
    <property type="evidence" value="ECO:0007669"/>
    <property type="project" value="InterPro"/>
</dbReference>
<protein>
    <submittedName>
        <fullName evidence="2">Uncharacterized protein</fullName>
    </submittedName>
</protein>
<evidence type="ECO:0000313" key="2">
    <source>
        <dbReference type="EMBL" id="KNB70544.1"/>
    </source>
</evidence>